<evidence type="ECO:0000313" key="8">
    <source>
        <dbReference type="Proteomes" id="UP001218246"/>
    </source>
</evidence>
<evidence type="ECO:0000256" key="1">
    <source>
        <dbReference type="ARBA" id="ARBA00004141"/>
    </source>
</evidence>
<dbReference type="EMBL" id="JARULN010000025">
    <property type="protein sequence ID" value="MDG5755355.1"/>
    <property type="molecule type" value="Genomic_DNA"/>
</dbReference>
<evidence type="ECO:0000256" key="4">
    <source>
        <dbReference type="ARBA" id="ARBA00023136"/>
    </source>
</evidence>
<comment type="subcellular location">
    <subcellularLocation>
        <location evidence="1">Membrane</location>
        <topology evidence="1">Multi-pass membrane protein</topology>
    </subcellularLocation>
</comment>
<dbReference type="RefSeq" id="WP_124565852.1">
    <property type="nucleotide sequence ID" value="NZ_JARRRY010000023.1"/>
</dbReference>
<comment type="caution">
    <text evidence="7">The sequence shown here is derived from an EMBL/GenBank/DDBJ whole genome shotgun (WGS) entry which is preliminary data.</text>
</comment>
<sequence>MDKKRQLYNYLFLGACASVSKMVIYFFILTMQEDIGSTWVAQSMSWTIFMLIFYITTKQFVFQTKRADIQSGAKEFGLFIAASLISMAVAIVFYNGLVYLVNIKPLCAVIVNIIGFGTHFYISKYFVFAPTSQDKQIQEKMAAN</sequence>
<keyword evidence="8" id="KW-1185">Reference proteome</keyword>
<accession>A0ABT6H7P1</accession>
<keyword evidence="4 5" id="KW-0472">Membrane</keyword>
<keyword evidence="2 5" id="KW-0812">Transmembrane</keyword>
<feature type="transmembrane region" description="Helical" evidence="5">
    <location>
        <begin position="7"/>
        <end position="29"/>
    </location>
</feature>
<dbReference type="Pfam" id="PF04138">
    <property type="entry name" value="GtrA_DPMS_TM"/>
    <property type="match status" value="1"/>
</dbReference>
<evidence type="ECO:0000256" key="3">
    <source>
        <dbReference type="ARBA" id="ARBA00022989"/>
    </source>
</evidence>
<protein>
    <submittedName>
        <fullName evidence="7">GtrA family protein</fullName>
    </submittedName>
</protein>
<gene>
    <name evidence="7" type="ORF">P6P90_15745</name>
</gene>
<evidence type="ECO:0000313" key="7">
    <source>
        <dbReference type="EMBL" id="MDG5755355.1"/>
    </source>
</evidence>
<evidence type="ECO:0000256" key="2">
    <source>
        <dbReference type="ARBA" id="ARBA00022692"/>
    </source>
</evidence>
<proteinExistence type="predicted"/>
<feature type="domain" description="GtrA/DPMS transmembrane" evidence="6">
    <location>
        <begin position="10"/>
        <end position="128"/>
    </location>
</feature>
<dbReference type="PROSITE" id="PS51257">
    <property type="entry name" value="PROKAR_LIPOPROTEIN"/>
    <property type="match status" value="1"/>
</dbReference>
<evidence type="ECO:0000259" key="6">
    <source>
        <dbReference type="Pfam" id="PF04138"/>
    </source>
</evidence>
<keyword evidence="3 5" id="KW-1133">Transmembrane helix</keyword>
<organism evidence="7 8">
    <name type="scientific">Ectobacillus antri</name>
    <dbReference type="NCBI Taxonomy" id="2486280"/>
    <lineage>
        <taxon>Bacteria</taxon>
        <taxon>Bacillati</taxon>
        <taxon>Bacillota</taxon>
        <taxon>Bacilli</taxon>
        <taxon>Bacillales</taxon>
        <taxon>Bacillaceae</taxon>
        <taxon>Ectobacillus</taxon>
    </lineage>
</organism>
<name>A0ABT6H7P1_9BACI</name>
<feature type="transmembrane region" description="Helical" evidence="5">
    <location>
        <begin position="103"/>
        <end position="122"/>
    </location>
</feature>
<dbReference type="InterPro" id="IPR007267">
    <property type="entry name" value="GtrA_DPMS_TM"/>
</dbReference>
<feature type="transmembrane region" description="Helical" evidence="5">
    <location>
        <begin position="35"/>
        <end position="55"/>
    </location>
</feature>
<feature type="transmembrane region" description="Helical" evidence="5">
    <location>
        <begin position="76"/>
        <end position="97"/>
    </location>
</feature>
<dbReference type="Proteomes" id="UP001218246">
    <property type="component" value="Unassembled WGS sequence"/>
</dbReference>
<reference evidence="7 8" key="1">
    <citation type="submission" date="2023-04" db="EMBL/GenBank/DDBJ databases">
        <title>Ectobacillus antri isolated from activated sludge.</title>
        <authorList>
            <person name="Yan P."/>
            <person name="Liu X."/>
        </authorList>
    </citation>
    <scope>NUCLEOTIDE SEQUENCE [LARGE SCALE GENOMIC DNA]</scope>
    <source>
        <strain evidence="7 8">C18H</strain>
    </source>
</reference>
<evidence type="ECO:0000256" key="5">
    <source>
        <dbReference type="SAM" id="Phobius"/>
    </source>
</evidence>